<evidence type="ECO:0008006" key="3">
    <source>
        <dbReference type="Google" id="ProtNLM"/>
    </source>
</evidence>
<proteinExistence type="predicted"/>
<organism evidence="1 2">
    <name type="scientific">Streptomyces marincola</name>
    <dbReference type="NCBI Taxonomy" id="2878388"/>
    <lineage>
        <taxon>Bacteria</taxon>
        <taxon>Bacillati</taxon>
        <taxon>Actinomycetota</taxon>
        <taxon>Actinomycetes</taxon>
        <taxon>Kitasatosporales</taxon>
        <taxon>Streptomycetaceae</taxon>
        <taxon>Streptomyces</taxon>
    </lineage>
</organism>
<gene>
    <name evidence="1" type="ORF">CAG99_24660</name>
</gene>
<accession>A0A1W7D689</accession>
<dbReference type="Gene3D" id="2.60.120.10">
    <property type="entry name" value="Jelly Rolls"/>
    <property type="match status" value="1"/>
</dbReference>
<dbReference type="OrthoDB" id="8451629at2"/>
<evidence type="ECO:0000313" key="1">
    <source>
        <dbReference type="EMBL" id="ARQ72623.1"/>
    </source>
</evidence>
<sequence>MTPTQTPDVLARVAELLRDAPVDQDGALWRLDRGGRQLDANLVRLAPHAAIGAHVERDLDVLLFVVEGAGRLDTDSGPLDLRPGTVTWLPRDSRRSLSAGPAGLVHLTVHRRRPALTVRGPAAEPEGGESACLLHRLCPECGRPAAERDARYCGRCGTALPGDTPA</sequence>
<dbReference type="EMBL" id="CP021121">
    <property type="protein sequence ID" value="ARQ72623.1"/>
    <property type="molecule type" value="Genomic_DNA"/>
</dbReference>
<dbReference type="KEGG" id="smao:CAG99_24660"/>
<dbReference type="Proteomes" id="UP000194218">
    <property type="component" value="Chromosome"/>
</dbReference>
<keyword evidence="2" id="KW-1185">Reference proteome</keyword>
<dbReference type="AlphaFoldDB" id="A0A1W7D689"/>
<evidence type="ECO:0000313" key="2">
    <source>
        <dbReference type="Proteomes" id="UP000194218"/>
    </source>
</evidence>
<dbReference type="RefSeq" id="WP_086162472.1">
    <property type="nucleotide sequence ID" value="NZ_CP021121.1"/>
</dbReference>
<dbReference type="SUPFAM" id="SSF51182">
    <property type="entry name" value="RmlC-like cupins"/>
    <property type="match status" value="1"/>
</dbReference>
<dbReference type="InterPro" id="IPR014710">
    <property type="entry name" value="RmlC-like_jellyroll"/>
</dbReference>
<reference evidence="1 2" key="1">
    <citation type="submission" date="2017-05" db="EMBL/GenBank/DDBJ databases">
        <title>Complete genome sequence of Streptomyces sp. SCSIO 03032 revealed the diverse biosynthetic pathways for its bioactive secondary metabolites.</title>
        <authorList>
            <person name="Ma L."/>
            <person name="Zhu Y."/>
            <person name="Zhang W."/>
            <person name="Zhang G."/>
            <person name="Tian X."/>
            <person name="Zhang S."/>
            <person name="Zhang C."/>
        </authorList>
    </citation>
    <scope>NUCLEOTIDE SEQUENCE [LARGE SCALE GENOMIC DNA]</scope>
    <source>
        <strain evidence="1 2">SCSIO 03032</strain>
    </source>
</reference>
<dbReference type="InterPro" id="IPR011051">
    <property type="entry name" value="RmlC_Cupin_sf"/>
</dbReference>
<protein>
    <recommendedName>
        <fullName evidence="3">Cupin domain-containing protein</fullName>
    </recommendedName>
</protein>
<name>A0A1W7D689_9ACTN</name>